<dbReference type="SUPFAM" id="SSF55874">
    <property type="entry name" value="ATPase domain of HSP90 chaperone/DNA topoisomerase II/histidine kinase"/>
    <property type="match status" value="1"/>
</dbReference>
<keyword evidence="3" id="KW-0808">Transferase</keyword>
<dbReference type="HOGENOM" id="CLU_090336_4_1_11"/>
<accession>D1A3G1</accession>
<name>D1A3G1_THECD</name>
<evidence type="ECO:0000256" key="1">
    <source>
        <dbReference type="ARBA" id="ARBA00022527"/>
    </source>
</evidence>
<dbReference type="PANTHER" id="PTHR35526:SF3">
    <property type="entry name" value="ANTI-SIGMA-F FACTOR RSBW"/>
    <property type="match status" value="1"/>
</dbReference>
<dbReference type="Proteomes" id="UP000001918">
    <property type="component" value="Chromosome"/>
</dbReference>
<protein>
    <submittedName>
        <fullName evidence="3">Putative signal transduction histidine kinase</fullName>
    </submittedName>
</protein>
<reference evidence="3 4" key="1">
    <citation type="journal article" date="2011" name="Stand. Genomic Sci.">
        <title>Complete genome sequence of Thermomonospora curvata type strain (B9).</title>
        <authorList>
            <person name="Chertkov O."/>
            <person name="Sikorski J."/>
            <person name="Nolan M."/>
            <person name="Lapidus A."/>
            <person name="Lucas S."/>
            <person name="Del Rio T.G."/>
            <person name="Tice H."/>
            <person name="Cheng J.F."/>
            <person name="Goodwin L."/>
            <person name="Pitluck S."/>
            <person name="Liolios K."/>
            <person name="Ivanova N."/>
            <person name="Mavromatis K."/>
            <person name="Mikhailova N."/>
            <person name="Ovchinnikova G."/>
            <person name="Pati A."/>
            <person name="Chen A."/>
            <person name="Palaniappan K."/>
            <person name="Djao O.D."/>
            <person name="Land M."/>
            <person name="Hauser L."/>
            <person name="Chang Y.J."/>
            <person name="Jeffries C.D."/>
            <person name="Brettin T."/>
            <person name="Han C."/>
            <person name="Detter J.C."/>
            <person name="Rohde M."/>
            <person name="Goker M."/>
            <person name="Woyke T."/>
            <person name="Bristow J."/>
            <person name="Eisen J.A."/>
            <person name="Markowitz V."/>
            <person name="Hugenholtz P."/>
            <person name="Klenk H.P."/>
            <person name="Kyrpides N.C."/>
        </authorList>
    </citation>
    <scope>NUCLEOTIDE SEQUENCE [LARGE SCALE GENOMIC DNA]</scope>
    <source>
        <strain evidence="4">ATCC 19995 / DSM 43183 / JCM 3096 / KCTC 9072 / NBRC 15933 / NCIMB 10081 / Henssen B9</strain>
    </source>
</reference>
<dbReference type="InterPro" id="IPR003594">
    <property type="entry name" value="HATPase_dom"/>
</dbReference>
<feature type="domain" description="Histidine kinase/HSP90-like ATPase" evidence="2">
    <location>
        <begin position="29"/>
        <end position="117"/>
    </location>
</feature>
<keyword evidence="4" id="KW-1185">Reference proteome</keyword>
<dbReference type="GO" id="GO:0004674">
    <property type="term" value="F:protein serine/threonine kinase activity"/>
    <property type="evidence" value="ECO:0007669"/>
    <property type="project" value="UniProtKB-KW"/>
</dbReference>
<evidence type="ECO:0000313" key="3">
    <source>
        <dbReference type="EMBL" id="ACY96086.1"/>
    </source>
</evidence>
<dbReference type="KEGG" id="tcu:Tcur_0489"/>
<evidence type="ECO:0000259" key="2">
    <source>
        <dbReference type="Pfam" id="PF13581"/>
    </source>
</evidence>
<dbReference type="Pfam" id="PF13581">
    <property type="entry name" value="HATPase_c_2"/>
    <property type="match status" value="1"/>
</dbReference>
<sequence length="145" mass="15586">MSPWNGTPGRVENFQFVKWEVPVTDQAPALVRRRAVAVLDGWGMAEVARDAATVLTELVTNARQAGATRMVVLVEADAAPDLVEVCVWDDAPGVPCKQEPDPCSERGRGLLMVEALAVAWGHHPLSLDAEHPGKVVWAALARSGK</sequence>
<dbReference type="STRING" id="471852.Tcur_0489"/>
<dbReference type="InterPro" id="IPR036890">
    <property type="entry name" value="HATPase_C_sf"/>
</dbReference>
<dbReference type="Gene3D" id="3.30.565.10">
    <property type="entry name" value="Histidine kinase-like ATPase, C-terminal domain"/>
    <property type="match status" value="1"/>
</dbReference>
<keyword evidence="1" id="KW-0723">Serine/threonine-protein kinase</keyword>
<dbReference type="AlphaFoldDB" id="D1A3G1"/>
<gene>
    <name evidence="3" type="ordered locus">Tcur_0489</name>
</gene>
<dbReference type="EMBL" id="CP001738">
    <property type="protein sequence ID" value="ACY96086.1"/>
    <property type="molecule type" value="Genomic_DNA"/>
</dbReference>
<dbReference type="InterPro" id="IPR050267">
    <property type="entry name" value="Anti-sigma-factor_SerPK"/>
</dbReference>
<dbReference type="PANTHER" id="PTHR35526">
    <property type="entry name" value="ANTI-SIGMA-F FACTOR RSBW-RELATED"/>
    <property type="match status" value="1"/>
</dbReference>
<dbReference type="CDD" id="cd16936">
    <property type="entry name" value="HATPase_RsbW-like"/>
    <property type="match status" value="1"/>
</dbReference>
<keyword evidence="3" id="KW-0418">Kinase</keyword>
<dbReference type="eggNOG" id="COG2172">
    <property type="taxonomic scope" value="Bacteria"/>
</dbReference>
<proteinExistence type="predicted"/>
<organism evidence="3 4">
    <name type="scientific">Thermomonospora curvata (strain ATCC 19995 / DSM 43183 / JCM 3096 / KCTC 9072 / NBRC 15933 / NCIMB 10081 / Henssen B9)</name>
    <dbReference type="NCBI Taxonomy" id="471852"/>
    <lineage>
        <taxon>Bacteria</taxon>
        <taxon>Bacillati</taxon>
        <taxon>Actinomycetota</taxon>
        <taxon>Actinomycetes</taxon>
        <taxon>Streptosporangiales</taxon>
        <taxon>Thermomonosporaceae</taxon>
        <taxon>Thermomonospora</taxon>
    </lineage>
</organism>
<evidence type="ECO:0000313" key="4">
    <source>
        <dbReference type="Proteomes" id="UP000001918"/>
    </source>
</evidence>